<comment type="caution">
    <text evidence="1">The sequence shown here is derived from an EMBL/GenBank/DDBJ whole genome shotgun (WGS) entry which is preliminary data.</text>
</comment>
<gene>
    <name evidence="1" type="ORF">Cboi01_000428100</name>
</gene>
<dbReference type="EMBL" id="BSXV01002690">
    <property type="protein sequence ID" value="GME96470.1"/>
    <property type="molecule type" value="Genomic_DNA"/>
</dbReference>
<accession>A0ACB5TW28</accession>
<evidence type="ECO:0000313" key="2">
    <source>
        <dbReference type="Proteomes" id="UP001165101"/>
    </source>
</evidence>
<organism evidence="1 2">
    <name type="scientific">Candida boidinii</name>
    <name type="common">Yeast</name>
    <dbReference type="NCBI Taxonomy" id="5477"/>
    <lineage>
        <taxon>Eukaryota</taxon>
        <taxon>Fungi</taxon>
        <taxon>Dikarya</taxon>
        <taxon>Ascomycota</taxon>
        <taxon>Saccharomycotina</taxon>
        <taxon>Pichiomycetes</taxon>
        <taxon>Pichiales</taxon>
        <taxon>Pichiaceae</taxon>
        <taxon>Ogataea</taxon>
        <taxon>Ogataea/Candida clade</taxon>
    </lineage>
</organism>
<evidence type="ECO:0000313" key="1">
    <source>
        <dbReference type="EMBL" id="GME96470.1"/>
    </source>
</evidence>
<proteinExistence type="predicted"/>
<name>A0ACB5TW28_CANBO</name>
<sequence length="337" mass="38447">MSSRRLTRRNHDSRGGSSSNSNSNLSNKKKKKTNNNRYDEDNDDQESYYESKRQQQQQQQQQLQLQLQQDIAEDSLEEITRCICGQDELIIPSNTDPIFKYVDVGFFIQCEDCSVWQHGFCVGISDEDHSPDKYWCEQCKPNLHKLYTDNYGYKRSTYNPNGYKKSNNHHHHNNNNNHHSSSDSIRPETKDSLDSSSDITTNSSSTITTTTTTTTTTNSIKSKKLPDLSSPSTSIPASSSSDLPLSKDSIDSKRSSRSSRYDRLSPRKQQQQQQHNYNSDDDSNTDSVQTISIKKTIHNNTNEDSKNDLLKDIKEDNDTLTDEQQQQHGNKSGALKC</sequence>
<dbReference type="Proteomes" id="UP001165101">
    <property type="component" value="Unassembled WGS sequence"/>
</dbReference>
<reference evidence="1" key="1">
    <citation type="submission" date="2023-04" db="EMBL/GenBank/DDBJ databases">
        <title>Candida boidinii NBRC 1967.</title>
        <authorList>
            <person name="Ichikawa N."/>
            <person name="Sato H."/>
            <person name="Tonouchi N."/>
        </authorList>
    </citation>
    <scope>NUCLEOTIDE SEQUENCE</scope>
    <source>
        <strain evidence="1">NBRC 1967</strain>
    </source>
</reference>
<protein>
    <submittedName>
        <fullName evidence="1">Unnamed protein product</fullName>
    </submittedName>
</protein>
<keyword evidence="2" id="KW-1185">Reference proteome</keyword>